<dbReference type="AlphaFoldDB" id="A0A0F9TAX7"/>
<sequence>MNLIRELMRIGKNEINFSISYFYDDIWIFKLGDDLNSFTWEESFKNIVSGVNNLIYEIIKQFPDSDYVKELKKRSDSVFQGLDFFHGDFYERYKRL</sequence>
<proteinExistence type="predicted"/>
<reference evidence="1" key="1">
    <citation type="journal article" date="2015" name="Nature">
        <title>Complex archaea that bridge the gap between prokaryotes and eukaryotes.</title>
        <authorList>
            <person name="Spang A."/>
            <person name="Saw J.H."/>
            <person name="Jorgensen S.L."/>
            <person name="Zaremba-Niedzwiedzka K."/>
            <person name="Martijn J."/>
            <person name="Lind A.E."/>
            <person name="van Eijk R."/>
            <person name="Schleper C."/>
            <person name="Guy L."/>
            <person name="Ettema T.J."/>
        </authorList>
    </citation>
    <scope>NUCLEOTIDE SEQUENCE</scope>
</reference>
<organism evidence="1">
    <name type="scientific">marine sediment metagenome</name>
    <dbReference type="NCBI Taxonomy" id="412755"/>
    <lineage>
        <taxon>unclassified sequences</taxon>
        <taxon>metagenomes</taxon>
        <taxon>ecological metagenomes</taxon>
    </lineage>
</organism>
<comment type="caution">
    <text evidence="1">The sequence shown here is derived from an EMBL/GenBank/DDBJ whole genome shotgun (WGS) entry which is preliminary data.</text>
</comment>
<protein>
    <submittedName>
        <fullName evidence="1">Uncharacterized protein</fullName>
    </submittedName>
</protein>
<dbReference type="EMBL" id="LAZR01000297">
    <property type="protein sequence ID" value="KKN76304.1"/>
    <property type="molecule type" value="Genomic_DNA"/>
</dbReference>
<accession>A0A0F9TAX7</accession>
<gene>
    <name evidence="1" type="ORF">LCGC14_0371560</name>
</gene>
<name>A0A0F9TAX7_9ZZZZ</name>
<evidence type="ECO:0000313" key="1">
    <source>
        <dbReference type="EMBL" id="KKN76304.1"/>
    </source>
</evidence>